<dbReference type="SMART" id="SM00899">
    <property type="entry name" value="FeoA"/>
    <property type="match status" value="1"/>
</dbReference>
<sequence length="90" mass="9786">MPAPSAHPDTGLTLDQLPVRTVATIREVHCARHDGGALKRRLMELGFVPGERVQVLRRVFAGRGPLAVRVGTSTFAMRRLESSLIEVVSA</sequence>
<dbReference type="InterPro" id="IPR038157">
    <property type="entry name" value="FeoA_core_dom"/>
</dbReference>
<dbReference type="Gene3D" id="2.30.30.90">
    <property type="match status" value="1"/>
</dbReference>
<dbReference type="PANTHER" id="PTHR42954:SF2">
    <property type="entry name" value="FE(2+) TRANSPORT PROTEIN A"/>
    <property type="match status" value="1"/>
</dbReference>
<keyword evidence="4" id="KW-1185">Reference proteome</keyword>
<feature type="domain" description="Ferrous iron transporter FeoA-like" evidence="2">
    <location>
        <begin position="12"/>
        <end position="89"/>
    </location>
</feature>
<dbReference type="Proteomes" id="UP000244892">
    <property type="component" value="Chromosome"/>
</dbReference>
<dbReference type="InterPro" id="IPR007167">
    <property type="entry name" value="Fe-transptr_FeoA-like"/>
</dbReference>
<dbReference type="AlphaFoldDB" id="A0A2U8FW83"/>
<evidence type="ECO:0000313" key="3">
    <source>
        <dbReference type="EMBL" id="AWI55319.1"/>
    </source>
</evidence>
<dbReference type="KEGG" id="aon:DEH84_15460"/>
<accession>A0A2U8FW83</accession>
<proteinExistence type="predicted"/>
<dbReference type="GO" id="GO:0046914">
    <property type="term" value="F:transition metal ion binding"/>
    <property type="evidence" value="ECO:0007669"/>
    <property type="project" value="InterPro"/>
</dbReference>
<dbReference type="SUPFAM" id="SSF50037">
    <property type="entry name" value="C-terminal domain of transcriptional repressors"/>
    <property type="match status" value="1"/>
</dbReference>
<dbReference type="InterPro" id="IPR008988">
    <property type="entry name" value="Transcriptional_repressor_C"/>
</dbReference>
<keyword evidence="1" id="KW-0408">Iron</keyword>
<evidence type="ECO:0000259" key="2">
    <source>
        <dbReference type="SMART" id="SM00899"/>
    </source>
</evidence>
<protein>
    <submittedName>
        <fullName evidence="3">Ferrous iron transport protein A</fullName>
    </submittedName>
</protein>
<dbReference type="InterPro" id="IPR052713">
    <property type="entry name" value="FeoA"/>
</dbReference>
<name>A0A2U8FW83_9BURK</name>
<dbReference type="PANTHER" id="PTHR42954">
    <property type="entry name" value="FE(2+) TRANSPORT PROTEIN A"/>
    <property type="match status" value="1"/>
</dbReference>
<reference evidence="3 4" key="1">
    <citation type="submission" date="2018-05" db="EMBL/GenBank/DDBJ databases">
        <title>complete genome sequence of Aquabacterium olei NBRC 110486.</title>
        <authorList>
            <person name="Tang B."/>
            <person name="Chang J."/>
            <person name="Zhang L."/>
            <person name="Yang H."/>
        </authorList>
    </citation>
    <scope>NUCLEOTIDE SEQUENCE [LARGE SCALE GENOMIC DNA]</scope>
    <source>
        <strain evidence="3 4">NBRC 110486</strain>
    </source>
</reference>
<organism evidence="3 4">
    <name type="scientific">Aquabacterium olei</name>
    <dbReference type="NCBI Taxonomy" id="1296669"/>
    <lineage>
        <taxon>Bacteria</taxon>
        <taxon>Pseudomonadati</taxon>
        <taxon>Pseudomonadota</taxon>
        <taxon>Betaproteobacteria</taxon>
        <taxon>Burkholderiales</taxon>
        <taxon>Aquabacterium</taxon>
    </lineage>
</organism>
<dbReference type="Pfam" id="PF04023">
    <property type="entry name" value="FeoA"/>
    <property type="match status" value="1"/>
</dbReference>
<gene>
    <name evidence="3" type="ORF">DEH84_15460</name>
</gene>
<evidence type="ECO:0000313" key="4">
    <source>
        <dbReference type="Proteomes" id="UP000244892"/>
    </source>
</evidence>
<evidence type="ECO:0000256" key="1">
    <source>
        <dbReference type="ARBA" id="ARBA00023004"/>
    </source>
</evidence>
<dbReference type="OrthoDB" id="559009at2"/>
<dbReference type="EMBL" id="CP029210">
    <property type="protein sequence ID" value="AWI55319.1"/>
    <property type="molecule type" value="Genomic_DNA"/>
</dbReference>